<comment type="catalytic activity">
    <reaction evidence="1">
        <text>ATP + protein L-histidine = ADP + protein N-phospho-L-histidine.</text>
        <dbReference type="EC" id="2.7.13.3"/>
    </reaction>
</comment>
<dbReference type="InterPro" id="IPR035891">
    <property type="entry name" value="CheY-binding_CheA"/>
</dbReference>
<keyword evidence="8 16" id="KW-0418">Kinase</keyword>
<evidence type="ECO:0000256" key="2">
    <source>
        <dbReference type="ARBA" id="ARBA00012438"/>
    </source>
</evidence>
<evidence type="ECO:0000256" key="6">
    <source>
        <dbReference type="ARBA" id="ARBA00022679"/>
    </source>
</evidence>
<evidence type="ECO:0000256" key="11">
    <source>
        <dbReference type="PROSITE-ProRule" id="PRU00110"/>
    </source>
</evidence>
<dbReference type="Gene3D" id="2.30.30.40">
    <property type="entry name" value="SH3 Domains"/>
    <property type="match status" value="1"/>
</dbReference>
<dbReference type="SUPFAM" id="SSF55052">
    <property type="entry name" value="CheY-binding domain of CheA"/>
    <property type="match status" value="1"/>
</dbReference>
<dbReference type="InterPro" id="IPR037006">
    <property type="entry name" value="CheA-like_homodim_sf"/>
</dbReference>
<dbReference type="SUPFAM" id="SSF55874">
    <property type="entry name" value="ATPase domain of HSP90 chaperone/DNA topoisomerase II/histidine kinase"/>
    <property type="match status" value="1"/>
</dbReference>
<evidence type="ECO:0000256" key="1">
    <source>
        <dbReference type="ARBA" id="ARBA00000085"/>
    </source>
</evidence>
<dbReference type="PANTHER" id="PTHR43395:SF1">
    <property type="entry name" value="CHEMOTAXIS PROTEIN CHEA"/>
    <property type="match status" value="1"/>
</dbReference>
<dbReference type="EC" id="2.7.13.3" evidence="2"/>
<protein>
    <recommendedName>
        <fullName evidence="3">Chemotaxis protein CheA</fullName>
        <ecNumber evidence="2">2.7.13.3</ecNumber>
    </recommendedName>
</protein>
<evidence type="ECO:0000313" key="17">
    <source>
        <dbReference type="Proteomes" id="UP000245921"/>
    </source>
</evidence>
<evidence type="ECO:0000256" key="9">
    <source>
        <dbReference type="ARBA" id="ARBA00022840"/>
    </source>
</evidence>
<dbReference type="SUPFAM" id="SSF47384">
    <property type="entry name" value="Homodimeric domain of signal transducing histidine kinase"/>
    <property type="match status" value="1"/>
</dbReference>
<evidence type="ECO:0000256" key="10">
    <source>
        <dbReference type="ARBA" id="ARBA00023012"/>
    </source>
</evidence>
<dbReference type="Gene3D" id="3.30.70.1110">
    <property type="entry name" value="Histidine kinase CheA-like, P2 response regulator-binding domain"/>
    <property type="match status" value="1"/>
</dbReference>
<evidence type="ECO:0000256" key="4">
    <source>
        <dbReference type="ARBA" id="ARBA00022500"/>
    </source>
</evidence>
<evidence type="ECO:0000259" key="15">
    <source>
        <dbReference type="PROSITE" id="PS50894"/>
    </source>
</evidence>
<feature type="domain" description="Histidine kinase" evidence="13">
    <location>
        <begin position="311"/>
        <end position="561"/>
    </location>
</feature>
<dbReference type="InterPro" id="IPR003594">
    <property type="entry name" value="HATPase_dom"/>
</dbReference>
<dbReference type="GO" id="GO:0005524">
    <property type="term" value="F:ATP binding"/>
    <property type="evidence" value="ECO:0007669"/>
    <property type="project" value="UniProtKB-KW"/>
</dbReference>
<dbReference type="Gene3D" id="3.30.565.10">
    <property type="entry name" value="Histidine kinase-like ATPase, C-terminal domain"/>
    <property type="match status" value="1"/>
</dbReference>
<feature type="domain" description="HPt" evidence="15">
    <location>
        <begin position="1"/>
        <end position="104"/>
    </location>
</feature>
<keyword evidence="12" id="KW-0175">Coiled coil</keyword>
<proteinExistence type="predicted"/>
<dbReference type="PROSITE" id="PS50109">
    <property type="entry name" value="HIS_KIN"/>
    <property type="match status" value="1"/>
</dbReference>
<feature type="domain" description="CheW-like" evidence="14">
    <location>
        <begin position="563"/>
        <end position="690"/>
    </location>
</feature>
<dbReference type="Pfam" id="PF01584">
    <property type="entry name" value="CheW"/>
    <property type="match status" value="1"/>
</dbReference>
<dbReference type="Gene3D" id="1.20.120.160">
    <property type="entry name" value="HPT domain"/>
    <property type="match status" value="1"/>
</dbReference>
<dbReference type="CDD" id="cd00731">
    <property type="entry name" value="CheA_reg"/>
    <property type="match status" value="1"/>
</dbReference>
<dbReference type="InterPro" id="IPR004105">
    <property type="entry name" value="CheA-like_dim"/>
</dbReference>
<gene>
    <name evidence="16" type="ORF">C7380_11732</name>
</gene>
<dbReference type="SUPFAM" id="SSF47226">
    <property type="entry name" value="Histidine-containing phosphotransfer domain, HPT domain"/>
    <property type="match status" value="1"/>
</dbReference>
<dbReference type="FunFam" id="2.30.30.40:FF:000048">
    <property type="entry name" value="Chemotaxis protein CheA, putative"/>
    <property type="match status" value="1"/>
</dbReference>
<dbReference type="PRINTS" id="PR00344">
    <property type="entry name" value="BCTRLSENSOR"/>
</dbReference>
<keyword evidence="6" id="KW-0808">Transferase</keyword>
<dbReference type="PROSITE" id="PS50894">
    <property type="entry name" value="HPT"/>
    <property type="match status" value="1"/>
</dbReference>
<feature type="coiled-coil region" evidence="12">
    <location>
        <begin position="282"/>
        <end position="309"/>
    </location>
</feature>
<dbReference type="Pfam" id="PF01627">
    <property type="entry name" value="Hpt"/>
    <property type="match status" value="1"/>
</dbReference>
<dbReference type="GO" id="GO:0006935">
    <property type="term" value="P:chemotaxis"/>
    <property type="evidence" value="ECO:0007669"/>
    <property type="project" value="UniProtKB-KW"/>
</dbReference>
<dbReference type="Pfam" id="PF02895">
    <property type="entry name" value="H-kinase_dim"/>
    <property type="match status" value="1"/>
</dbReference>
<evidence type="ECO:0000256" key="12">
    <source>
        <dbReference type="SAM" id="Coils"/>
    </source>
</evidence>
<dbReference type="InterPro" id="IPR036061">
    <property type="entry name" value="CheW-like_dom_sf"/>
</dbReference>
<evidence type="ECO:0000313" key="16">
    <source>
        <dbReference type="EMBL" id="PWJ88742.1"/>
    </source>
</evidence>
<keyword evidence="4" id="KW-0145">Chemotaxis</keyword>
<dbReference type="InterPro" id="IPR004358">
    <property type="entry name" value="Sig_transdc_His_kin-like_C"/>
</dbReference>
<keyword evidence="10" id="KW-0902">Two-component regulatory system</keyword>
<keyword evidence="7" id="KW-0547">Nucleotide-binding</keyword>
<dbReference type="PROSITE" id="PS50851">
    <property type="entry name" value="CHEW"/>
    <property type="match status" value="1"/>
</dbReference>
<evidence type="ECO:0000259" key="14">
    <source>
        <dbReference type="PROSITE" id="PS50851"/>
    </source>
</evidence>
<dbReference type="InterPro" id="IPR036890">
    <property type="entry name" value="HATPase_C_sf"/>
</dbReference>
<dbReference type="SMART" id="SM01231">
    <property type="entry name" value="H-kinase_dim"/>
    <property type="match status" value="1"/>
</dbReference>
<dbReference type="Gene3D" id="1.10.287.560">
    <property type="entry name" value="Histidine kinase CheA-like, homodimeric domain"/>
    <property type="match status" value="1"/>
</dbReference>
<reference evidence="16 17" key="1">
    <citation type="submission" date="2018-05" db="EMBL/GenBank/DDBJ databases">
        <title>Genomic Encyclopedia of Type Strains, Phase IV (KMG-IV): sequencing the most valuable type-strain genomes for metagenomic binning, comparative biology and taxonomic classification.</title>
        <authorList>
            <person name="Goeker M."/>
        </authorList>
    </citation>
    <scope>NUCLEOTIDE SEQUENCE [LARGE SCALE GENOMIC DNA]</scope>
    <source>
        <strain evidence="16 17">DSM 24906</strain>
    </source>
</reference>
<dbReference type="GO" id="GO:0000155">
    <property type="term" value="F:phosphorelay sensor kinase activity"/>
    <property type="evidence" value="ECO:0007669"/>
    <property type="project" value="InterPro"/>
</dbReference>
<evidence type="ECO:0000256" key="5">
    <source>
        <dbReference type="ARBA" id="ARBA00022553"/>
    </source>
</evidence>
<dbReference type="RefSeq" id="WP_109605758.1">
    <property type="nucleotide sequence ID" value="NZ_QGGI01000017.1"/>
</dbReference>
<dbReference type="InterPro" id="IPR037052">
    <property type="entry name" value="CheA-like_P2_sf"/>
</dbReference>
<dbReference type="InterPro" id="IPR005467">
    <property type="entry name" value="His_kinase_dom"/>
</dbReference>
<dbReference type="GO" id="GO:0005737">
    <property type="term" value="C:cytoplasm"/>
    <property type="evidence" value="ECO:0007669"/>
    <property type="project" value="InterPro"/>
</dbReference>
<dbReference type="InterPro" id="IPR036097">
    <property type="entry name" value="HisK_dim/P_sf"/>
</dbReference>
<name>A0AA45HI29_9BACT</name>
<evidence type="ECO:0000259" key="13">
    <source>
        <dbReference type="PROSITE" id="PS50109"/>
    </source>
</evidence>
<dbReference type="InterPro" id="IPR036641">
    <property type="entry name" value="HPT_dom_sf"/>
</dbReference>
<dbReference type="Pfam" id="PF07194">
    <property type="entry name" value="P2"/>
    <property type="match status" value="1"/>
</dbReference>
<evidence type="ECO:0000256" key="7">
    <source>
        <dbReference type="ARBA" id="ARBA00022741"/>
    </source>
</evidence>
<dbReference type="InterPro" id="IPR002545">
    <property type="entry name" value="CheW-lke_dom"/>
</dbReference>
<dbReference type="InterPro" id="IPR010808">
    <property type="entry name" value="CheA_P2-bd"/>
</dbReference>
<keyword evidence="9" id="KW-0067">ATP-binding</keyword>
<accession>A0AA45HI29</accession>
<dbReference type="InterPro" id="IPR008207">
    <property type="entry name" value="Sig_transdc_His_kin_Hpt_dom"/>
</dbReference>
<dbReference type="SMART" id="SM00073">
    <property type="entry name" value="HPT"/>
    <property type="match status" value="1"/>
</dbReference>
<dbReference type="FunFam" id="3.30.565.10:FF:000016">
    <property type="entry name" value="Chemotaxis protein CheA, putative"/>
    <property type="match status" value="1"/>
</dbReference>
<evidence type="ECO:0000256" key="8">
    <source>
        <dbReference type="ARBA" id="ARBA00022777"/>
    </source>
</evidence>
<keyword evidence="17" id="KW-1185">Reference proteome</keyword>
<dbReference type="Proteomes" id="UP000245921">
    <property type="component" value="Unassembled WGS sequence"/>
</dbReference>
<feature type="coiled-coil region" evidence="12">
    <location>
        <begin position="12"/>
        <end position="39"/>
    </location>
</feature>
<comment type="caution">
    <text evidence="16">The sequence shown here is derived from an EMBL/GenBank/DDBJ whole genome shotgun (WGS) entry which is preliminary data.</text>
</comment>
<dbReference type="SMART" id="SM00260">
    <property type="entry name" value="CheW"/>
    <property type="match status" value="1"/>
</dbReference>
<dbReference type="CDD" id="cd00088">
    <property type="entry name" value="HPT"/>
    <property type="match status" value="1"/>
</dbReference>
<dbReference type="SUPFAM" id="SSF50341">
    <property type="entry name" value="CheW-like"/>
    <property type="match status" value="1"/>
</dbReference>
<dbReference type="EMBL" id="QGGI01000017">
    <property type="protein sequence ID" value="PWJ88742.1"/>
    <property type="molecule type" value="Genomic_DNA"/>
</dbReference>
<keyword evidence="5 11" id="KW-0597">Phosphoprotein</keyword>
<organism evidence="16 17">
    <name type="scientific">Oceanotoga teriensis</name>
    <dbReference type="NCBI Taxonomy" id="515440"/>
    <lineage>
        <taxon>Bacteria</taxon>
        <taxon>Thermotogati</taxon>
        <taxon>Thermotogota</taxon>
        <taxon>Thermotogae</taxon>
        <taxon>Petrotogales</taxon>
        <taxon>Petrotogaceae</taxon>
        <taxon>Oceanotoga</taxon>
    </lineage>
</organism>
<feature type="modified residue" description="Phosphohistidine" evidence="11">
    <location>
        <position position="47"/>
    </location>
</feature>
<dbReference type="CDD" id="cd16916">
    <property type="entry name" value="HATPase_CheA-like"/>
    <property type="match status" value="1"/>
</dbReference>
<dbReference type="PANTHER" id="PTHR43395">
    <property type="entry name" value="SENSOR HISTIDINE KINASE CHEA"/>
    <property type="match status" value="1"/>
</dbReference>
<evidence type="ECO:0000256" key="3">
    <source>
        <dbReference type="ARBA" id="ARBA00021495"/>
    </source>
</evidence>
<dbReference type="InterPro" id="IPR051315">
    <property type="entry name" value="Bact_Chemotaxis_CheA"/>
</dbReference>
<sequence length="690" mass="77742">MGEMDVYLSVFLEEARENVQNLNDALLNLENDNENKDLINEIFRIMHTLKGMAGTLGFDELAKLCHTMENTLDKVRNNIINADETLIDLLFKGLDTLDESLNDISEGGNGHTTNVESLTKKFNELLSGGKKESDEKPIKLEKKEITKSVKTVENKNEVDLEDISNNIKINFEIDDITKSTLSKIKEKADEEELNFYFVKIILKSDIQLKLARAYMIYHKFEEYKSEIVYSNPSTEDIEEEKFDNELLFGIVTKADKRKIVEAIKSVSEIENVYIDVFNKDLIENKTEEIESESEIKKEKEDKNNNTKKKIKTSQSIRVDIKKLDELMNLMAELVISRSRIVETLRKYNIKEVDESLSQLSRITLDLQEIVMKVRMVPVSFVFNRFPRLVRDIAKDLGKDINLIIEGEETELDRTVIDEIGDPLVHLIRNSLDHGIESPEVRISRGKPKIGTIKLSARHEGNEVVIEISDDGKGLDRDKILKKAVNNGVVDSVKAQSMADDEIYNLIFLPGLSTKEKATELSGRGVGMDVVKSAVESLKGNVSVDSEPGKGTVVTIRLPLTLAIIEALLITVNEHVYAIPIANIDTTQKLSDGEIKEVQDREVFLLRGEVIPIVRLREMFEIEEKKNTQENIVIIKIGNKKYGIIVDKLLGQDDIVIKSLGSLLNDVKEFSGGAILGDGSIALILDVGSLI</sequence>
<dbReference type="Pfam" id="PF02518">
    <property type="entry name" value="HATPase_c"/>
    <property type="match status" value="1"/>
</dbReference>
<dbReference type="AlphaFoldDB" id="A0AA45HI29"/>
<dbReference type="SMART" id="SM00387">
    <property type="entry name" value="HATPase_c"/>
    <property type="match status" value="1"/>
</dbReference>